<evidence type="ECO:0000256" key="4">
    <source>
        <dbReference type="ARBA" id="ARBA00022932"/>
    </source>
</evidence>
<reference evidence="7" key="1">
    <citation type="submission" date="2017-09" db="EMBL/GenBank/DDBJ databases">
        <title>Contemporary evolution of a Lepidopteran species, Heliothis virescens, in response to modern agricultural practices.</title>
        <authorList>
            <person name="Fritz M.L."/>
            <person name="Deyonke A.M."/>
            <person name="Papanicolaou A."/>
            <person name="Micinski S."/>
            <person name="Westbrook J."/>
            <person name="Gould F."/>
        </authorList>
    </citation>
    <scope>NUCLEOTIDE SEQUENCE [LARGE SCALE GENOMIC DNA]</scope>
    <source>
        <strain evidence="7">HvINT-</strain>
        <tissue evidence="7">Whole body</tissue>
    </source>
</reference>
<dbReference type="InterPro" id="IPR002298">
    <property type="entry name" value="DNA_polymerase_A"/>
</dbReference>
<dbReference type="GO" id="GO:0003677">
    <property type="term" value="F:DNA binding"/>
    <property type="evidence" value="ECO:0007669"/>
    <property type="project" value="InterPro"/>
</dbReference>
<dbReference type="SMART" id="SM00482">
    <property type="entry name" value="POLAc"/>
    <property type="match status" value="1"/>
</dbReference>
<dbReference type="FunFam" id="1.10.150.20:FF:000070">
    <property type="entry name" value="DNA polymerase I, putative"/>
    <property type="match status" value="1"/>
</dbReference>
<dbReference type="PANTHER" id="PTHR10133:SF62">
    <property type="entry name" value="DNA POLYMERASE THETA"/>
    <property type="match status" value="1"/>
</dbReference>
<dbReference type="AlphaFoldDB" id="A0A2A4IST5"/>
<dbReference type="EC" id="2.7.7.7" evidence="1"/>
<dbReference type="InterPro" id="IPR019760">
    <property type="entry name" value="DNA-dir_DNA_pol_A_CS"/>
</dbReference>
<evidence type="ECO:0000256" key="1">
    <source>
        <dbReference type="ARBA" id="ARBA00012417"/>
    </source>
</evidence>
<dbReference type="GO" id="GO:0097681">
    <property type="term" value="P:double-strand break repair via alternative nonhomologous end joining"/>
    <property type="evidence" value="ECO:0007669"/>
    <property type="project" value="TreeGrafter"/>
</dbReference>
<dbReference type="GO" id="GO:0003887">
    <property type="term" value="F:DNA-directed DNA polymerase activity"/>
    <property type="evidence" value="ECO:0007669"/>
    <property type="project" value="UniProtKB-KW"/>
</dbReference>
<keyword evidence="3" id="KW-0548">Nucleotidyltransferase</keyword>
<name>A0A2A4IST5_HELVI</name>
<dbReference type="InterPro" id="IPR001098">
    <property type="entry name" value="DNA-dir_DNA_pol_A_palm_dom"/>
</dbReference>
<evidence type="ECO:0000256" key="5">
    <source>
        <dbReference type="ARBA" id="ARBA00049244"/>
    </source>
</evidence>
<dbReference type="Pfam" id="PF00476">
    <property type="entry name" value="DNA_pol_A"/>
    <property type="match status" value="1"/>
</dbReference>
<keyword evidence="2" id="KW-0808">Transferase</keyword>
<dbReference type="STRING" id="7102.A0A2A4IST5"/>
<comment type="catalytic activity">
    <reaction evidence="5">
        <text>DNA(n) + a 2'-deoxyribonucleoside 5'-triphosphate = DNA(n+1) + diphosphate</text>
        <dbReference type="Rhea" id="RHEA:22508"/>
        <dbReference type="Rhea" id="RHEA-COMP:17339"/>
        <dbReference type="Rhea" id="RHEA-COMP:17340"/>
        <dbReference type="ChEBI" id="CHEBI:33019"/>
        <dbReference type="ChEBI" id="CHEBI:61560"/>
        <dbReference type="ChEBI" id="CHEBI:173112"/>
        <dbReference type="EC" id="2.7.7.7"/>
    </reaction>
</comment>
<evidence type="ECO:0000256" key="2">
    <source>
        <dbReference type="ARBA" id="ARBA00022679"/>
    </source>
</evidence>
<organism evidence="7">
    <name type="scientific">Heliothis virescens</name>
    <name type="common">Tobacco budworm moth</name>
    <dbReference type="NCBI Taxonomy" id="7102"/>
    <lineage>
        <taxon>Eukaryota</taxon>
        <taxon>Metazoa</taxon>
        <taxon>Ecdysozoa</taxon>
        <taxon>Arthropoda</taxon>
        <taxon>Hexapoda</taxon>
        <taxon>Insecta</taxon>
        <taxon>Pterygota</taxon>
        <taxon>Neoptera</taxon>
        <taxon>Endopterygota</taxon>
        <taxon>Lepidoptera</taxon>
        <taxon>Glossata</taxon>
        <taxon>Ditrysia</taxon>
        <taxon>Noctuoidea</taxon>
        <taxon>Noctuidae</taxon>
        <taxon>Heliothinae</taxon>
        <taxon>Heliothis</taxon>
    </lineage>
</organism>
<comment type="caution">
    <text evidence="7">The sequence shown here is derived from an EMBL/GenBank/DDBJ whole genome shotgun (WGS) entry which is preliminary data.</text>
</comment>
<dbReference type="SUPFAM" id="SSF56672">
    <property type="entry name" value="DNA/RNA polymerases"/>
    <property type="match status" value="1"/>
</dbReference>
<dbReference type="CDD" id="cd08638">
    <property type="entry name" value="DNA_pol_A_theta"/>
    <property type="match status" value="1"/>
</dbReference>
<evidence type="ECO:0000256" key="3">
    <source>
        <dbReference type="ARBA" id="ARBA00022695"/>
    </source>
</evidence>
<dbReference type="GO" id="GO:0006261">
    <property type="term" value="P:DNA-templated DNA replication"/>
    <property type="evidence" value="ECO:0007669"/>
    <property type="project" value="InterPro"/>
</dbReference>
<dbReference type="Gene3D" id="3.30.70.370">
    <property type="match status" value="1"/>
</dbReference>
<evidence type="ECO:0000313" key="7">
    <source>
        <dbReference type="EMBL" id="PCG62791.1"/>
    </source>
</evidence>
<proteinExistence type="predicted"/>
<feature type="domain" description="DNA-directed DNA polymerase family A palm" evidence="6">
    <location>
        <begin position="41"/>
        <end position="247"/>
    </location>
</feature>
<dbReference type="EMBL" id="NWSH01007836">
    <property type="protein sequence ID" value="PCG62791.1"/>
    <property type="molecule type" value="Genomic_DNA"/>
</dbReference>
<dbReference type="PANTHER" id="PTHR10133">
    <property type="entry name" value="DNA POLYMERASE I"/>
    <property type="match status" value="1"/>
</dbReference>
<dbReference type="Gene3D" id="1.10.150.20">
    <property type="entry name" value="5' to 3' exonuclease, C-terminal subdomain"/>
    <property type="match status" value="1"/>
</dbReference>
<dbReference type="PRINTS" id="PR00868">
    <property type="entry name" value="DNAPOLI"/>
</dbReference>
<dbReference type="InterPro" id="IPR043502">
    <property type="entry name" value="DNA/RNA_pol_sf"/>
</dbReference>
<evidence type="ECO:0000259" key="6">
    <source>
        <dbReference type="SMART" id="SM00482"/>
    </source>
</evidence>
<gene>
    <name evidence="7" type="ORF">B5V51_13638</name>
</gene>
<keyword evidence="4" id="KW-0239">DNA-directed DNA polymerase</keyword>
<dbReference type="PROSITE" id="PS00447">
    <property type="entry name" value="DNA_POLYMERASE_A"/>
    <property type="match status" value="1"/>
</dbReference>
<protein>
    <recommendedName>
        <fullName evidence="1">DNA-directed DNA polymerase</fullName>
        <ecNumber evidence="1">2.7.7.7</ecNumber>
    </recommendedName>
</protein>
<sequence>MFTCTGRISMHEPNLQNVPRTFAIPCEYLTMHTGTTDHVAEFNCRNIFKAARGYVIVSADYCQLEMRILTHFSKDQVLMKIMKSDMDVFKSIAASWSNVPEEQVDDDLRQKAKQLCYGIIYGMGNKTLGQLLDVTEMEAAVFMDTFYKTYPAVKEFTQSVKEECRDKGYVETLMKRRRYLDDIRSSSVSIKSAAERQAVNTTIQGSAADIAKAAMCSIDTMTDAIDPKPRLILQMHDELIYEVPEAYQHYFITIIKEVMENTIELTVPLPVKVKTGPTWGSLKEIEF</sequence>
<accession>A0A2A4IST5</accession>